<accession>A0AA39QU92</accession>
<gene>
    <name evidence="1" type="ORF">JMJ35_008725</name>
</gene>
<dbReference type="AlphaFoldDB" id="A0AA39QU92"/>
<protein>
    <submittedName>
        <fullName evidence="1">Uncharacterized protein</fullName>
    </submittedName>
</protein>
<reference evidence="1" key="1">
    <citation type="submission" date="2023-03" db="EMBL/GenBank/DDBJ databases">
        <title>Complete genome of Cladonia borealis.</title>
        <authorList>
            <person name="Park H."/>
        </authorList>
    </citation>
    <scope>NUCLEOTIDE SEQUENCE</scope>
    <source>
        <strain evidence="1">ANT050790</strain>
    </source>
</reference>
<evidence type="ECO:0000313" key="1">
    <source>
        <dbReference type="EMBL" id="KAK0508449.1"/>
    </source>
</evidence>
<organism evidence="1 2">
    <name type="scientific">Cladonia borealis</name>
    <dbReference type="NCBI Taxonomy" id="184061"/>
    <lineage>
        <taxon>Eukaryota</taxon>
        <taxon>Fungi</taxon>
        <taxon>Dikarya</taxon>
        <taxon>Ascomycota</taxon>
        <taxon>Pezizomycotina</taxon>
        <taxon>Lecanoromycetes</taxon>
        <taxon>OSLEUM clade</taxon>
        <taxon>Lecanoromycetidae</taxon>
        <taxon>Lecanorales</taxon>
        <taxon>Lecanorineae</taxon>
        <taxon>Cladoniaceae</taxon>
        <taxon>Cladonia</taxon>
    </lineage>
</organism>
<dbReference type="Proteomes" id="UP001166286">
    <property type="component" value="Unassembled WGS sequence"/>
</dbReference>
<dbReference type="EMBL" id="JAFEKC020000020">
    <property type="protein sequence ID" value="KAK0508449.1"/>
    <property type="molecule type" value="Genomic_DNA"/>
</dbReference>
<keyword evidence="2" id="KW-1185">Reference proteome</keyword>
<name>A0AA39QU92_9LECA</name>
<evidence type="ECO:0000313" key="2">
    <source>
        <dbReference type="Proteomes" id="UP001166286"/>
    </source>
</evidence>
<proteinExistence type="predicted"/>
<comment type="caution">
    <text evidence="1">The sequence shown here is derived from an EMBL/GenBank/DDBJ whole genome shotgun (WGS) entry which is preliminary data.</text>
</comment>
<sequence length="824" mass="91596">MSGQLVPQSSGTGNAAFAQQGTVDWTALSRSSFTFSVEVMSRFSKAGVEMITCAMGQAMASKFNVTPEGQKRVTDAISKLKAYSSYGEVLWFGFGVKHIVRSLCETKQGATCAALGACLRVSYSTEMSAQVLSVLCDRLLPSDGLSPALAQWGALIDVCSGALSPSKFPVLVDGFCRLAFTDCQPHSQYHKATTADALAHALVELSKVSNGSVSSITFEGGYDCGWIAAVAEWLLCLKVKVLTEEGSCLYWKDSSHTNGSAQVIIVFKTHTHDPDIADTKEFKVVNRSFHLPYNGISQLLERSGDREEVFAMGRSSWSTILEDTFGSAFKMLLSSKTIQILARLLLSGTARHYIIVHYDSIYATHPWMGPLSNPAASRERAFFLALANRLPELAPLLDAVEHLEWSAGAVAYSDLAKLRECCVCHNCVHSKRDTTPLLDICLYDLGMTLMNLILILAHIDVDETLQPAPTGLLMLYGHVVRRRNVSGLGRDRFPGSVRLSERENDFDNTYRRTFELFTGLPSPNSVHKLRAASAICHGGICIWLPALENPLYDPTTQMRLRVVSGKVNFRGRLYREIMDIEEDTEGDNSSEIVNSTTRRIAAHGTTRGSTLVVRETLDASRLEAWIELRSGKTSSAFNTYLDHLRVERPRQLPSELRLDMTKLYGTMYDRTVDIGCEVNLGCARSQCLPKADLTTWERPCPRLALLLESNTPPKLSYNYPEAGEWVVVVEDPYHGAPMVRVFRGDFSLLYYLVSLSDMSETAPYLLYFDGCIRCLAYSFAVRKTYEDLKRNIRKIEIHTITENECTLWLAKLTGMLPEEKRVTP</sequence>